<evidence type="ECO:0000313" key="2">
    <source>
        <dbReference type="Proteomes" id="UP000092093"/>
    </source>
</evidence>
<sequence length="260" mass="29669">MNYKELAKDILQLHTPDPQVILKIAREQQETLKKFDESFKEGVEVLAKAHAQLIAAQESEAVWKTIADKADQRRLEAESRLAEAEDLIKRGHDGWQKAQAEVKEIRNALGDKGQRTHKELLELASKASHWREWKEKYIDLRNAHIAEGQDPAGTIWEHADKIQQELKASKADVAKLNHQLIKTESDLLQSQDINSFLDTEFRIACKRAEKAEAEAIQSKAQLNQALAIATEAHEVIGQFFRGIDYTRIGMEIYELKLTIK</sequence>
<organism evidence="1 2">
    <name type="scientific">Aphanizomenon flos-aquae WA102</name>
    <dbReference type="NCBI Taxonomy" id="1710896"/>
    <lineage>
        <taxon>Bacteria</taxon>
        <taxon>Bacillati</taxon>
        <taxon>Cyanobacteriota</taxon>
        <taxon>Cyanophyceae</taxon>
        <taxon>Nostocales</taxon>
        <taxon>Aphanizomenonaceae</taxon>
        <taxon>Aphanizomenon</taxon>
    </lineage>
</organism>
<name>A0A1B7X592_APHFL</name>
<proteinExistence type="predicted"/>
<protein>
    <submittedName>
        <fullName evidence="1">Uncharacterized protein</fullName>
    </submittedName>
</protein>
<dbReference type="AlphaFoldDB" id="A0A1B7X592"/>
<dbReference type="EMBL" id="LJOW01000020">
    <property type="protein sequence ID" value="OBQ44528.1"/>
    <property type="molecule type" value="Genomic_DNA"/>
</dbReference>
<comment type="caution">
    <text evidence="1">The sequence shown here is derived from an EMBL/GenBank/DDBJ whole genome shotgun (WGS) entry which is preliminary data.</text>
</comment>
<reference evidence="1 2" key="1">
    <citation type="submission" date="2015-09" db="EMBL/GenBank/DDBJ databases">
        <title>Aphanizomenon flos-aquae WA102.</title>
        <authorList>
            <person name="Driscoll C."/>
        </authorList>
    </citation>
    <scope>NUCLEOTIDE SEQUENCE [LARGE SCALE GENOMIC DNA]</scope>
    <source>
        <strain evidence="1">WA102</strain>
    </source>
</reference>
<dbReference type="Proteomes" id="UP000092093">
    <property type="component" value="Unassembled WGS sequence"/>
</dbReference>
<evidence type="ECO:0000313" key="1">
    <source>
        <dbReference type="EMBL" id="OBQ44528.1"/>
    </source>
</evidence>
<gene>
    <name evidence="1" type="ORF">AN484_06475</name>
</gene>
<accession>A0A1B7X592</accession>